<gene>
    <name evidence="3" type="ORF">SAMN06265360_104123</name>
</gene>
<evidence type="ECO:0000313" key="3">
    <source>
        <dbReference type="EMBL" id="SNR38332.1"/>
    </source>
</evidence>
<reference evidence="3 4" key="1">
    <citation type="submission" date="2017-06" db="EMBL/GenBank/DDBJ databases">
        <authorList>
            <person name="Kim H.J."/>
            <person name="Triplett B.A."/>
        </authorList>
    </citation>
    <scope>NUCLEOTIDE SEQUENCE [LARGE SCALE GENOMIC DNA]</scope>
    <source>
        <strain evidence="3 4">DSM 45207</strain>
    </source>
</reference>
<feature type="compositionally biased region" description="Acidic residues" evidence="1">
    <location>
        <begin position="64"/>
        <end position="76"/>
    </location>
</feature>
<evidence type="ECO:0000256" key="2">
    <source>
        <dbReference type="SAM" id="Phobius"/>
    </source>
</evidence>
<dbReference type="Proteomes" id="UP000198348">
    <property type="component" value="Unassembled WGS sequence"/>
</dbReference>
<dbReference type="AlphaFoldDB" id="A0A238VVF9"/>
<feature type="region of interest" description="Disordered" evidence="1">
    <location>
        <begin position="27"/>
        <end position="95"/>
    </location>
</feature>
<proteinExistence type="predicted"/>
<evidence type="ECO:0000256" key="1">
    <source>
        <dbReference type="SAM" id="MobiDB-lite"/>
    </source>
</evidence>
<keyword evidence="2" id="KW-1133">Transmembrane helix</keyword>
<protein>
    <submittedName>
        <fullName evidence="3">Uncharacterized protein</fullName>
    </submittedName>
</protein>
<keyword evidence="4" id="KW-1185">Reference proteome</keyword>
<organism evidence="3 4">
    <name type="scientific">Haloechinothrix alba</name>
    <dbReference type="NCBI Taxonomy" id="664784"/>
    <lineage>
        <taxon>Bacteria</taxon>
        <taxon>Bacillati</taxon>
        <taxon>Actinomycetota</taxon>
        <taxon>Actinomycetes</taxon>
        <taxon>Pseudonocardiales</taxon>
        <taxon>Pseudonocardiaceae</taxon>
        <taxon>Haloechinothrix</taxon>
    </lineage>
</organism>
<sequence>MTKVRGVAFTLLLVGVIAALVPTLGLAGPEEHTVRGTPSAASDPEVVAEQAEEQAREQAGEQAQEQEQDQDEDGTGEEGAPNEGPRLDPNAKDSDDKLIVGGAAVLLLGIVLWGRHVRSERRNPSSG</sequence>
<name>A0A238VVF9_9PSEU</name>
<dbReference type="EMBL" id="FZNW01000004">
    <property type="protein sequence ID" value="SNR38332.1"/>
    <property type="molecule type" value="Genomic_DNA"/>
</dbReference>
<evidence type="ECO:0000313" key="4">
    <source>
        <dbReference type="Proteomes" id="UP000198348"/>
    </source>
</evidence>
<keyword evidence="2" id="KW-0472">Membrane</keyword>
<keyword evidence="2" id="KW-0812">Transmembrane</keyword>
<feature type="compositionally biased region" description="Basic and acidic residues" evidence="1">
    <location>
        <begin position="85"/>
        <end position="95"/>
    </location>
</feature>
<feature type="transmembrane region" description="Helical" evidence="2">
    <location>
        <begin position="98"/>
        <end position="114"/>
    </location>
</feature>
<accession>A0A238VVF9</accession>